<keyword evidence="2" id="KW-1185">Reference proteome</keyword>
<evidence type="ECO:0000313" key="1">
    <source>
        <dbReference type="EMBL" id="GFU05701.1"/>
    </source>
</evidence>
<name>A0A8X6QBP9_NEPPI</name>
<protein>
    <submittedName>
        <fullName evidence="1">Uncharacterized protein</fullName>
    </submittedName>
</protein>
<dbReference type="Proteomes" id="UP000887013">
    <property type="component" value="Unassembled WGS sequence"/>
</dbReference>
<sequence>MAAVDPHYTRPTPLLLPNRSLLLHSIVTFSSTVQQPKGWHPLSDISTGKETVAFPSRPTLNLYVTANNGNSAPDINIQWDNIISSTIYRAFKNLSAAKLQQINLKHELI</sequence>
<gene>
    <name evidence="1" type="ORF">NPIL_402731</name>
</gene>
<reference evidence="1" key="1">
    <citation type="submission" date="2020-08" db="EMBL/GenBank/DDBJ databases">
        <title>Multicomponent nature underlies the extraordinary mechanical properties of spider dragline silk.</title>
        <authorList>
            <person name="Kono N."/>
            <person name="Nakamura H."/>
            <person name="Mori M."/>
            <person name="Yoshida Y."/>
            <person name="Ohtoshi R."/>
            <person name="Malay A.D."/>
            <person name="Moran D.A.P."/>
            <person name="Tomita M."/>
            <person name="Numata K."/>
            <person name="Arakawa K."/>
        </authorList>
    </citation>
    <scope>NUCLEOTIDE SEQUENCE</scope>
</reference>
<organism evidence="1 2">
    <name type="scientific">Nephila pilipes</name>
    <name type="common">Giant wood spider</name>
    <name type="synonym">Nephila maculata</name>
    <dbReference type="NCBI Taxonomy" id="299642"/>
    <lineage>
        <taxon>Eukaryota</taxon>
        <taxon>Metazoa</taxon>
        <taxon>Ecdysozoa</taxon>
        <taxon>Arthropoda</taxon>
        <taxon>Chelicerata</taxon>
        <taxon>Arachnida</taxon>
        <taxon>Araneae</taxon>
        <taxon>Araneomorphae</taxon>
        <taxon>Entelegynae</taxon>
        <taxon>Araneoidea</taxon>
        <taxon>Nephilidae</taxon>
        <taxon>Nephila</taxon>
    </lineage>
</organism>
<comment type="caution">
    <text evidence="1">The sequence shown here is derived from an EMBL/GenBank/DDBJ whole genome shotgun (WGS) entry which is preliminary data.</text>
</comment>
<accession>A0A8X6QBP9</accession>
<dbReference type="AlphaFoldDB" id="A0A8X6QBP9"/>
<evidence type="ECO:0000313" key="2">
    <source>
        <dbReference type="Proteomes" id="UP000887013"/>
    </source>
</evidence>
<proteinExistence type="predicted"/>
<dbReference type="EMBL" id="BMAW01077317">
    <property type="protein sequence ID" value="GFU05701.1"/>
    <property type="molecule type" value="Genomic_DNA"/>
</dbReference>